<dbReference type="GeneID" id="92178305"/>
<dbReference type="GO" id="GO:0005739">
    <property type="term" value="C:mitochondrion"/>
    <property type="evidence" value="ECO:0007669"/>
    <property type="project" value="TreeGrafter"/>
</dbReference>
<proteinExistence type="predicted"/>
<dbReference type="SMART" id="SM00450">
    <property type="entry name" value="RHOD"/>
    <property type="match status" value="1"/>
</dbReference>
<evidence type="ECO:0000313" key="3">
    <source>
        <dbReference type="Proteomes" id="UP001388673"/>
    </source>
</evidence>
<dbReference type="InterPro" id="IPR001763">
    <property type="entry name" value="Rhodanese-like_dom"/>
</dbReference>
<dbReference type="InterPro" id="IPR036873">
    <property type="entry name" value="Rhodanese-like_dom_sf"/>
</dbReference>
<evidence type="ECO:0000313" key="2">
    <source>
        <dbReference type="EMBL" id="KAK8865898.1"/>
    </source>
</evidence>
<comment type="caution">
    <text evidence="2">The sequence shown here is derived from an EMBL/GenBank/DDBJ whole genome shotgun (WGS) entry which is preliminary data.</text>
</comment>
<dbReference type="PANTHER" id="PTHR44086">
    <property type="entry name" value="THIOSULFATE SULFURTRANSFERASE RDL2, MITOCHONDRIAL-RELATED"/>
    <property type="match status" value="1"/>
</dbReference>
<dbReference type="Proteomes" id="UP001388673">
    <property type="component" value="Unassembled WGS sequence"/>
</dbReference>
<sequence length="188" mass="20896">MSFARTSLRSLRSATLLSLRPPITLSSAAPSKVVAITPLRTFASGSPLRMVVSSVRYDAKPSRSAWAKNPIIKYEELKPLTQQPTDDVLVIDVREPDEVALGSIPSAVNLPLSRLKDALDRGFNAGDFQKEFAFSKPTYDQNIIFFCRSGKRSANAAELASERGYPNIRNYQGSWLDWSKREGEDKDD</sequence>
<protein>
    <recommendedName>
        <fullName evidence="1">Rhodanese domain-containing protein</fullName>
    </recommendedName>
</protein>
<dbReference type="EMBL" id="JBCAWK010000002">
    <property type="protein sequence ID" value="KAK8865898.1"/>
    <property type="molecule type" value="Genomic_DNA"/>
</dbReference>
<dbReference type="Pfam" id="PF00581">
    <property type="entry name" value="Rhodanese"/>
    <property type="match status" value="1"/>
</dbReference>
<keyword evidence="3" id="KW-1185">Reference proteome</keyword>
<evidence type="ECO:0000259" key="1">
    <source>
        <dbReference type="PROSITE" id="PS50206"/>
    </source>
</evidence>
<organism evidence="2 3">
    <name type="scientific">Kwoniella newhampshirensis</name>
    <dbReference type="NCBI Taxonomy" id="1651941"/>
    <lineage>
        <taxon>Eukaryota</taxon>
        <taxon>Fungi</taxon>
        <taxon>Dikarya</taxon>
        <taxon>Basidiomycota</taxon>
        <taxon>Agaricomycotina</taxon>
        <taxon>Tremellomycetes</taxon>
        <taxon>Tremellales</taxon>
        <taxon>Cryptococcaceae</taxon>
        <taxon>Kwoniella</taxon>
    </lineage>
</organism>
<feature type="domain" description="Rhodanese" evidence="1">
    <location>
        <begin position="84"/>
        <end position="187"/>
    </location>
</feature>
<dbReference type="GO" id="GO:0004792">
    <property type="term" value="F:thiosulfate-cyanide sulfurtransferase activity"/>
    <property type="evidence" value="ECO:0007669"/>
    <property type="project" value="TreeGrafter"/>
</dbReference>
<dbReference type="KEGG" id="kne:92178305"/>
<dbReference type="SUPFAM" id="SSF52821">
    <property type="entry name" value="Rhodanese/Cell cycle control phosphatase"/>
    <property type="match status" value="1"/>
</dbReference>
<dbReference type="AlphaFoldDB" id="A0AAW0Z4R5"/>
<name>A0AAW0Z4R5_9TREE</name>
<reference evidence="2 3" key="1">
    <citation type="journal article" date="2024" name="bioRxiv">
        <title>Comparative genomics of Cryptococcus and Kwoniella reveals pathogenesis evolution and contrasting karyotype dynamics via intercentromeric recombination or chromosome fusion.</title>
        <authorList>
            <person name="Coelho M.A."/>
            <person name="David-Palma M."/>
            <person name="Shea T."/>
            <person name="Bowers K."/>
            <person name="McGinley-Smith S."/>
            <person name="Mohammad A.W."/>
            <person name="Gnirke A."/>
            <person name="Yurkov A.M."/>
            <person name="Nowrousian M."/>
            <person name="Sun S."/>
            <person name="Cuomo C.A."/>
            <person name="Heitman J."/>
        </authorList>
    </citation>
    <scope>NUCLEOTIDE SEQUENCE [LARGE SCALE GENOMIC DNA]</scope>
    <source>
        <strain evidence="2 3">CBS 13917</strain>
    </source>
</reference>
<dbReference type="Gene3D" id="3.40.250.10">
    <property type="entry name" value="Rhodanese-like domain"/>
    <property type="match status" value="1"/>
</dbReference>
<dbReference type="PANTHER" id="PTHR44086:SF10">
    <property type="entry name" value="THIOSULFATE SULFURTRANSFERASE_RHODANESE-LIKE DOMAIN-CONTAINING PROTEIN 3"/>
    <property type="match status" value="1"/>
</dbReference>
<dbReference type="PROSITE" id="PS50206">
    <property type="entry name" value="RHODANESE_3"/>
    <property type="match status" value="1"/>
</dbReference>
<gene>
    <name evidence="2" type="ORF">IAR55_001046</name>
</gene>
<dbReference type="RefSeq" id="XP_066805377.1">
    <property type="nucleotide sequence ID" value="XM_066944176.1"/>
</dbReference>
<accession>A0AAW0Z4R5</accession>